<sequence>MEKVSHMAWRPPPSFQCRWTPPSMLVAINRGTGLHPVLQGSGGFCMNLLADEQHPQLTHFSQSALRDQRFRSDD</sequence>
<gene>
    <name evidence="2" type="ORF">WKW80_20855</name>
</gene>
<dbReference type="EMBL" id="JBBKZV010000014">
    <property type="protein sequence ID" value="MEJ8824458.1"/>
    <property type="molecule type" value="Genomic_DNA"/>
</dbReference>
<dbReference type="InterPro" id="IPR002563">
    <property type="entry name" value="Flavin_Rdtase-like_dom"/>
</dbReference>
<dbReference type="InterPro" id="IPR012349">
    <property type="entry name" value="Split_barrel_FMN-bd"/>
</dbReference>
<dbReference type="GO" id="GO:0016491">
    <property type="term" value="F:oxidoreductase activity"/>
    <property type="evidence" value="ECO:0007669"/>
    <property type="project" value="UniProtKB-KW"/>
</dbReference>
<dbReference type="EC" id="1.-.-.-" evidence="2"/>
<protein>
    <submittedName>
        <fullName evidence="2">Flavin reductase family protein</fullName>
        <ecNumber evidence="2">1.-.-.-</ecNumber>
    </submittedName>
</protein>
<name>A0ABU8W3H7_9BURK</name>
<evidence type="ECO:0000259" key="1">
    <source>
        <dbReference type="Pfam" id="PF01613"/>
    </source>
</evidence>
<comment type="caution">
    <text evidence="2">The sequence shown here is derived from an EMBL/GenBank/DDBJ whole genome shotgun (WGS) entry which is preliminary data.</text>
</comment>
<proteinExistence type="predicted"/>
<dbReference type="Gene3D" id="2.30.110.10">
    <property type="entry name" value="Electron Transport, Fmn-binding Protein, Chain A"/>
    <property type="match status" value="1"/>
</dbReference>
<dbReference type="Proteomes" id="UP001363010">
    <property type="component" value="Unassembled WGS sequence"/>
</dbReference>
<keyword evidence="3" id="KW-1185">Reference proteome</keyword>
<organism evidence="2 3">
    <name type="scientific">Variovorax humicola</name>
    <dbReference type="NCBI Taxonomy" id="1769758"/>
    <lineage>
        <taxon>Bacteria</taxon>
        <taxon>Pseudomonadati</taxon>
        <taxon>Pseudomonadota</taxon>
        <taxon>Betaproteobacteria</taxon>
        <taxon>Burkholderiales</taxon>
        <taxon>Comamonadaceae</taxon>
        <taxon>Variovorax</taxon>
    </lineage>
</organism>
<evidence type="ECO:0000313" key="2">
    <source>
        <dbReference type="EMBL" id="MEJ8824458.1"/>
    </source>
</evidence>
<dbReference type="Pfam" id="PF01613">
    <property type="entry name" value="Flavin_Reduct"/>
    <property type="match status" value="1"/>
</dbReference>
<reference evidence="2 3" key="1">
    <citation type="submission" date="2024-03" db="EMBL/GenBank/DDBJ databases">
        <title>Novel species of the genus Variovorax.</title>
        <authorList>
            <person name="Liu Q."/>
            <person name="Xin Y.-H."/>
        </authorList>
    </citation>
    <scope>NUCLEOTIDE SEQUENCE [LARGE SCALE GENOMIC DNA]</scope>
    <source>
        <strain evidence="2 3">KACC 18501</strain>
    </source>
</reference>
<evidence type="ECO:0000313" key="3">
    <source>
        <dbReference type="Proteomes" id="UP001363010"/>
    </source>
</evidence>
<keyword evidence="2" id="KW-0560">Oxidoreductase</keyword>
<dbReference type="SUPFAM" id="SSF50475">
    <property type="entry name" value="FMN-binding split barrel"/>
    <property type="match status" value="1"/>
</dbReference>
<feature type="domain" description="Flavin reductase like" evidence="1">
    <location>
        <begin position="16"/>
        <end position="68"/>
    </location>
</feature>
<accession>A0ABU8W3H7</accession>